<dbReference type="EMBL" id="CM007891">
    <property type="protein sequence ID" value="OTG33866.1"/>
    <property type="molecule type" value="Genomic_DNA"/>
</dbReference>
<name>A0A251VFD3_HELAN</name>
<accession>A0A251VFD3</accession>
<organism evidence="1 2">
    <name type="scientific">Helianthus annuus</name>
    <name type="common">Common sunflower</name>
    <dbReference type="NCBI Taxonomy" id="4232"/>
    <lineage>
        <taxon>Eukaryota</taxon>
        <taxon>Viridiplantae</taxon>
        <taxon>Streptophyta</taxon>
        <taxon>Embryophyta</taxon>
        <taxon>Tracheophyta</taxon>
        <taxon>Spermatophyta</taxon>
        <taxon>Magnoliopsida</taxon>
        <taxon>eudicotyledons</taxon>
        <taxon>Gunneridae</taxon>
        <taxon>Pentapetalae</taxon>
        <taxon>asterids</taxon>
        <taxon>campanulids</taxon>
        <taxon>Asterales</taxon>
        <taxon>Asteraceae</taxon>
        <taxon>Asteroideae</taxon>
        <taxon>Heliantheae alliance</taxon>
        <taxon>Heliantheae</taxon>
        <taxon>Helianthus</taxon>
    </lineage>
</organism>
<dbReference type="AlphaFoldDB" id="A0A251VFD3"/>
<proteinExistence type="predicted"/>
<gene>
    <name evidence="1" type="ORF">HannXRQ_Chr02g0039371</name>
</gene>
<evidence type="ECO:0000313" key="2">
    <source>
        <dbReference type="Proteomes" id="UP000215914"/>
    </source>
</evidence>
<reference evidence="2" key="1">
    <citation type="journal article" date="2017" name="Nature">
        <title>The sunflower genome provides insights into oil metabolism, flowering and Asterid evolution.</title>
        <authorList>
            <person name="Badouin H."/>
            <person name="Gouzy J."/>
            <person name="Grassa C.J."/>
            <person name="Murat F."/>
            <person name="Staton S.E."/>
            <person name="Cottret L."/>
            <person name="Lelandais-Briere C."/>
            <person name="Owens G.L."/>
            <person name="Carrere S."/>
            <person name="Mayjonade B."/>
            <person name="Legrand L."/>
            <person name="Gill N."/>
            <person name="Kane N.C."/>
            <person name="Bowers J.E."/>
            <person name="Hubner S."/>
            <person name="Bellec A."/>
            <person name="Berard A."/>
            <person name="Berges H."/>
            <person name="Blanchet N."/>
            <person name="Boniface M.C."/>
            <person name="Brunel D."/>
            <person name="Catrice O."/>
            <person name="Chaidir N."/>
            <person name="Claudel C."/>
            <person name="Donnadieu C."/>
            <person name="Faraut T."/>
            <person name="Fievet G."/>
            <person name="Helmstetter N."/>
            <person name="King M."/>
            <person name="Knapp S.J."/>
            <person name="Lai Z."/>
            <person name="Le Paslier M.C."/>
            <person name="Lippi Y."/>
            <person name="Lorenzon L."/>
            <person name="Mandel J.R."/>
            <person name="Marage G."/>
            <person name="Marchand G."/>
            <person name="Marquand E."/>
            <person name="Bret-Mestries E."/>
            <person name="Morien E."/>
            <person name="Nambeesan S."/>
            <person name="Nguyen T."/>
            <person name="Pegot-Espagnet P."/>
            <person name="Pouilly N."/>
            <person name="Raftis F."/>
            <person name="Sallet E."/>
            <person name="Schiex T."/>
            <person name="Thomas J."/>
            <person name="Vandecasteele C."/>
            <person name="Vares D."/>
            <person name="Vear F."/>
            <person name="Vautrin S."/>
            <person name="Crespi M."/>
            <person name="Mangin B."/>
            <person name="Burke J.M."/>
            <person name="Salse J."/>
            <person name="Munos S."/>
            <person name="Vincourt P."/>
            <person name="Rieseberg L.H."/>
            <person name="Langlade N.B."/>
        </authorList>
    </citation>
    <scope>NUCLEOTIDE SEQUENCE [LARGE SCALE GENOMIC DNA]</scope>
    <source>
        <strain evidence="2">cv. SF193</strain>
    </source>
</reference>
<sequence>MTQTLCHSFETHSEDCTVPDPRTFPLLLFPKDISPPPWILKSLRRALHPVMCLEPPLSTYHRLSKHAEAPCT</sequence>
<keyword evidence="2" id="KW-1185">Reference proteome</keyword>
<evidence type="ECO:0000313" key="1">
    <source>
        <dbReference type="EMBL" id="OTG33866.1"/>
    </source>
</evidence>
<dbReference type="Proteomes" id="UP000215914">
    <property type="component" value="Chromosome 2"/>
</dbReference>
<dbReference type="InParanoid" id="A0A251VFD3"/>
<protein>
    <submittedName>
        <fullName evidence="1">Uncharacterized protein</fullName>
    </submittedName>
</protein>